<keyword evidence="2" id="KW-1185">Reference proteome</keyword>
<organism evidence="1 2">
    <name type="scientific">Photobacterium lutimaris</name>
    <dbReference type="NCBI Taxonomy" id="388278"/>
    <lineage>
        <taxon>Bacteria</taxon>
        <taxon>Pseudomonadati</taxon>
        <taxon>Pseudomonadota</taxon>
        <taxon>Gammaproteobacteria</taxon>
        <taxon>Vibrionales</taxon>
        <taxon>Vibrionaceae</taxon>
        <taxon>Photobacterium</taxon>
    </lineage>
</organism>
<evidence type="ECO:0000313" key="2">
    <source>
        <dbReference type="Proteomes" id="UP000241222"/>
    </source>
</evidence>
<evidence type="ECO:0000313" key="1">
    <source>
        <dbReference type="EMBL" id="PSU33557.1"/>
    </source>
</evidence>
<dbReference type="Gene3D" id="1.10.4060.10">
    <property type="entry name" value="BPP1347 like domain"/>
    <property type="match status" value="1"/>
</dbReference>
<dbReference type="RefSeq" id="WP_107349192.1">
    <property type="nucleotide sequence ID" value="NZ_PYMH01000005.1"/>
</dbReference>
<dbReference type="InterPro" id="IPR015947">
    <property type="entry name" value="PUA-like_sf"/>
</dbReference>
<protein>
    <recommendedName>
        <fullName evidence="3">Lon protease</fullName>
    </recommendedName>
</protein>
<sequence>MSLISNEFKQLPFLMCTEHLMPMGNGRISGTGYSFTHTVSDGLREGGLWLVMQDYSGQTANNSGDIIMFAAIEDVDWLSESQIKLKLAIEHWGKVTSPVTKQQKLEGQLYPLWQNSYLPMDDILVARLIECTHQFHPSERHHPIKLEHETAYSAALLEGTPHQLNTNWVCWRWLEILPIPLDKKQRLLKSPDAQLCIRYLKGIIRQSDRFN</sequence>
<gene>
    <name evidence="1" type="ORF">C9I99_12325</name>
</gene>
<reference evidence="1 2" key="1">
    <citation type="submission" date="2018-03" db="EMBL/GenBank/DDBJ databases">
        <title>Whole genome sequencing of Histamine producing bacteria.</title>
        <authorList>
            <person name="Butler K."/>
        </authorList>
    </citation>
    <scope>NUCLEOTIDE SEQUENCE [LARGE SCALE GENOMIC DNA]</scope>
    <source>
        <strain evidence="1 2">JCM 13586</strain>
    </source>
</reference>
<dbReference type="Proteomes" id="UP000241222">
    <property type="component" value="Unassembled WGS sequence"/>
</dbReference>
<accession>A0A2T3IY89</accession>
<name>A0A2T3IY89_9GAMM</name>
<dbReference type="AlphaFoldDB" id="A0A2T3IY89"/>
<dbReference type="SUPFAM" id="SSF88697">
    <property type="entry name" value="PUA domain-like"/>
    <property type="match status" value="1"/>
</dbReference>
<comment type="caution">
    <text evidence="1">The sequence shown here is derived from an EMBL/GenBank/DDBJ whole genome shotgun (WGS) entry which is preliminary data.</text>
</comment>
<dbReference type="EMBL" id="PYMH01000005">
    <property type="protein sequence ID" value="PSU33557.1"/>
    <property type="molecule type" value="Genomic_DNA"/>
</dbReference>
<evidence type="ECO:0008006" key="3">
    <source>
        <dbReference type="Google" id="ProtNLM"/>
    </source>
</evidence>
<proteinExistence type="predicted"/>
<dbReference type="OrthoDB" id="8558970at2"/>